<sequence>MLLVSRRSVRRTVISVAIALVSIVGTPRLARSQENATQVTAAQAADSGARLERERKWRDAIDLYKHALESWPEDPNLKYGLRRAQFQFGIDRRYSDQSFLTTLRPMSRDAALAAFDEILGHIRAHFVDSIDTTSIVAHGTESLWLALRNERFVEQNLFGADQGRIDAFRDTLRERYWNKPVSSDVDARRVISEVCDLGRKSLGLEAGPIVQEYVFGACNCLDDYSNVLTPGRLNDLYSNIEGEFVGIGIVMEAELGKGMKLVQVLPESPAHEKGLRAGDVIVGIDGRDCRFMSTDEAAGLLTGKANSQVRLEVTGPAGRREASVTRREVQVKSIPVAKIIDSQNGVGYIQMTGFQKSSAVELDEALNKLEREGMKALIWDVRGNPGGLLTAAVEVLDRFIDKGTLVETRGRTYDQNYTYTAHAPGTHNVPIILLIDGSSASASEIVAGAIRDHHRGKIVGRKSYGKWSVQSIYDLRTGGGVRLTTAKFYSPNGDTLGKIGVKPDVEITVEKGFSRAIGEVDAARDPDIAKAIELIRTDSALTRR</sequence>
<gene>
    <name evidence="7" type="ORF">Pan44_33550</name>
</gene>
<reference evidence="7 8" key="1">
    <citation type="submission" date="2019-02" db="EMBL/GenBank/DDBJ databases">
        <title>Deep-cultivation of Planctomycetes and their phenomic and genomic characterization uncovers novel biology.</title>
        <authorList>
            <person name="Wiegand S."/>
            <person name="Jogler M."/>
            <person name="Boedeker C."/>
            <person name="Pinto D."/>
            <person name="Vollmers J."/>
            <person name="Rivas-Marin E."/>
            <person name="Kohn T."/>
            <person name="Peeters S.H."/>
            <person name="Heuer A."/>
            <person name="Rast P."/>
            <person name="Oberbeckmann S."/>
            <person name="Bunk B."/>
            <person name="Jeske O."/>
            <person name="Meyerdierks A."/>
            <person name="Storesund J.E."/>
            <person name="Kallscheuer N."/>
            <person name="Luecker S."/>
            <person name="Lage O.M."/>
            <person name="Pohl T."/>
            <person name="Merkel B.J."/>
            <person name="Hornburger P."/>
            <person name="Mueller R.-W."/>
            <person name="Bruemmer F."/>
            <person name="Labrenz M."/>
            <person name="Spormann A.M."/>
            <person name="Op den Camp H."/>
            <person name="Overmann J."/>
            <person name="Amann R."/>
            <person name="Jetten M.S.M."/>
            <person name="Mascher T."/>
            <person name="Medema M.H."/>
            <person name="Devos D.P."/>
            <person name="Kaster A.-K."/>
            <person name="Ovreas L."/>
            <person name="Rohde M."/>
            <person name="Galperin M.Y."/>
            <person name="Jogler C."/>
        </authorList>
    </citation>
    <scope>NUCLEOTIDE SEQUENCE [LARGE SCALE GENOMIC DNA]</scope>
    <source>
        <strain evidence="7 8">Pan44</strain>
    </source>
</reference>
<dbReference type="GO" id="GO:0008236">
    <property type="term" value="F:serine-type peptidase activity"/>
    <property type="evidence" value="ECO:0007669"/>
    <property type="project" value="UniProtKB-KW"/>
</dbReference>
<dbReference type="SMART" id="SM00228">
    <property type="entry name" value="PDZ"/>
    <property type="match status" value="1"/>
</dbReference>
<keyword evidence="4 5" id="KW-0720">Serine protease</keyword>
<dbReference type="KEGG" id="ccos:Pan44_33550"/>
<dbReference type="AlphaFoldDB" id="A0A517SGR1"/>
<dbReference type="SUPFAM" id="SSF52096">
    <property type="entry name" value="ClpP/crotonase"/>
    <property type="match status" value="1"/>
</dbReference>
<dbReference type="OrthoDB" id="9812068at2"/>
<evidence type="ECO:0000256" key="2">
    <source>
        <dbReference type="ARBA" id="ARBA00022670"/>
    </source>
</evidence>
<dbReference type="InterPro" id="IPR004447">
    <property type="entry name" value="Peptidase_S41A"/>
</dbReference>
<keyword evidence="3 5" id="KW-0378">Hydrolase</keyword>
<dbReference type="PANTHER" id="PTHR32060:SF30">
    <property type="entry name" value="CARBOXY-TERMINAL PROCESSING PROTEASE CTPA"/>
    <property type="match status" value="1"/>
</dbReference>
<comment type="similarity">
    <text evidence="1 5">Belongs to the peptidase S41A family.</text>
</comment>
<dbReference type="RefSeq" id="WP_145031080.1">
    <property type="nucleotide sequence ID" value="NZ_CP036271.1"/>
</dbReference>
<feature type="domain" description="PDZ" evidence="6">
    <location>
        <begin position="233"/>
        <end position="301"/>
    </location>
</feature>
<evidence type="ECO:0000313" key="7">
    <source>
        <dbReference type="EMBL" id="QDT55312.1"/>
    </source>
</evidence>
<dbReference type="EC" id="3.4.21.-" evidence="7"/>
<dbReference type="CDD" id="cd07560">
    <property type="entry name" value="Peptidase_S41_CPP"/>
    <property type="match status" value="1"/>
</dbReference>
<dbReference type="InParanoid" id="A0A517SGR1"/>
<dbReference type="Gene3D" id="2.30.42.10">
    <property type="match status" value="1"/>
</dbReference>
<evidence type="ECO:0000256" key="3">
    <source>
        <dbReference type="ARBA" id="ARBA00022801"/>
    </source>
</evidence>
<protein>
    <submittedName>
        <fullName evidence="7">Putative CtpA-like serine protease</fullName>
        <ecNumber evidence="7">3.4.21.-</ecNumber>
    </submittedName>
</protein>
<accession>A0A517SGR1</accession>
<evidence type="ECO:0000259" key="6">
    <source>
        <dbReference type="PROSITE" id="PS50106"/>
    </source>
</evidence>
<dbReference type="GO" id="GO:0030288">
    <property type="term" value="C:outer membrane-bounded periplasmic space"/>
    <property type="evidence" value="ECO:0007669"/>
    <property type="project" value="TreeGrafter"/>
</dbReference>
<dbReference type="GO" id="GO:0006508">
    <property type="term" value="P:proteolysis"/>
    <property type="evidence" value="ECO:0007669"/>
    <property type="project" value="UniProtKB-KW"/>
</dbReference>
<dbReference type="SMART" id="SM00245">
    <property type="entry name" value="TSPc"/>
    <property type="match status" value="1"/>
</dbReference>
<dbReference type="InterPro" id="IPR001478">
    <property type="entry name" value="PDZ"/>
</dbReference>
<dbReference type="GO" id="GO:0004175">
    <property type="term" value="F:endopeptidase activity"/>
    <property type="evidence" value="ECO:0007669"/>
    <property type="project" value="TreeGrafter"/>
</dbReference>
<evidence type="ECO:0000256" key="4">
    <source>
        <dbReference type="ARBA" id="ARBA00022825"/>
    </source>
</evidence>
<proteinExistence type="inferred from homology"/>
<dbReference type="InterPro" id="IPR036034">
    <property type="entry name" value="PDZ_sf"/>
</dbReference>
<dbReference type="InterPro" id="IPR005151">
    <property type="entry name" value="Tail-specific_protease"/>
</dbReference>
<dbReference type="Gene3D" id="3.30.750.44">
    <property type="match status" value="1"/>
</dbReference>
<evidence type="ECO:0000313" key="8">
    <source>
        <dbReference type="Proteomes" id="UP000315700"/>
    </source>
</evidence>
<keyword evidence="2 5" id="KW-0645">Protease</keyword>
<dbReference type="SUPFAM" id="SSF50156">
    <property type="entry name" value="PDZ domain-like"/>
    <property type="match status" value="1"/>
</dbReference>
<dbReference type="GO" id="GO:0007165">
    <property type="term" value="P:signal transduction"/>
    <property type="evidence" value="ECO:0007669"/>
    <property type="project" value="TreeGrafter"/>
</dbReference>
<dbReference type="Pfam" id="PF03572">
    <property type="entry name" value="Peptidase_S41"/>
    <property type="match status" value="1"/>
</dbReference>
<dbReference type="CDD" id="cd06782">
    <property type="entry name" value="cpPDZ_CPP-like"/>
    <property type="match status" value="1"/>
</dbReference>
<dbReference type="EMBL" id="CP036271">
    <property type="protein sequence ID" value="QDT55312.1"/>
    <property type="molecule type" value="Genomic_DNA"/>
</dbReference>
<dbReference type="Proteomes" id="UP000315700">
    <property type="component" value="Chromosome"/>
</dbReference>
<dbReference type="InterPro" id="IPR041489">
    <property type="entry name" value="PDZ_6"/>
</dbReference>
<keyword evidence="8" id="KW-1185">Reference proteome</keyword>
<dbReference type="PANTHER" id="PTHR32060">
    <property type="entry name" value="TAIL-SPECIFIC PROTEASE"/>
    <property type="match status" value="1"/>
</dbReference>
<organism evidence="7 8">
    <name type="scientific">Caulifigura coniformis</name>
    <dbReference type="NCBI Taxonomy" id="2527983"/>
    <lineage>
        <taxon>Bacteria</taxon>
        <taxon>Pseudomonadati</taxon>
        <taxon>Planctomycetota</taxon>
        <taxon>Planctomycetia</taxon>
        <taxon>Planctomycetales</taxon>
        <taxon>Planctomycetaceae</taxon>
        <taxon>Caulifigura</taxon>
    </lineage>
</organism>
<dbReference type="NCBIfam" id="TIGR00225">
    <property type="entry name" value="prc"/>
    <property type="match status" value="1"/>
</dbReference>
<dbReference type="Gene3D" id="3.90.226.10">
    <property type="entry name" value="2-enoyl-CoA Hydratase, Chain A, domain 1"/>
    <property type="match status" value="1"/>
</dbReference>
<dbReference type="Pfam" id="PF17820">
    <property type="entry name" value="PDZ_6"/>
    <property type="match status" value="1"/>
</dbReference>
<evidence type="ECO:0000256" key="5">
    <source>
        <dbReference type="RuleBase" id="RU004404"/>
    </source>
</evidence>
<dbReference type="InterPro" id="IPR029045">
    <property type="entry name" value="ClpP/crotonase-like_dom_sf"/>
</dbReference>
<name>A0A517SGR1_9PLAN</name>
<dbReference type="PROSITE" id="PS50106">
    <property type="entry name" value="PDZ"/>
    <property type="match status" value="1"/>
</dbReference>
<evidence type="ECO:0000256" key="1">
    <source>
        <dbReference type="ARBA" id="ARBA00009179"/>
    </source>
</evidence>